<dbReference type="EMBL" id="LSSL01007730">
    <property type="protein sequence ID" value="OLY77690.1"/>
    <property type="molecule type" value="Genomic_DNA"/>
</dbReference>
<dbReference type="Pfam" id="PF14616">
    <property type="entry name" value="Rua1_C"/>
    <property type="match status" value="1"/>
</dbReference>
<evidence type="ECO:0000259" key="2">
    <source>
        <dbReference type="Pfam" id="PF14616"/>
    </source>
</evidence>
<comment type="caution">
    <text evidence="3">The sequence shown here is derived from an EMBL/GenBank/DDBJ whole genome shotgun (WGS) entry which is preliminary data.</text>
</comment>
<dbReference type="OrthoDB" id="5595379at2759"/>
<reference evidence="3 4" key="1">
    <citation type="journal article" date="2016" name="Mol. Biol. Evol.">
        <title>Genome-Wide Survey of Gut Fungi (Harpellales) Reveals the First Horizontally Transferred Ubiquitin Gene from a Mosquito Host.</title>
        <authorList>
            <person name="Wang Y."/>
            <person name="White M.M."/>
            <person name="Kvist S."/>
            <person name="Moncalvo J.M."/>
        </authorList>
    </citation>
    <scope>NUCLEOTIDE SEQUENCE [LARGE SCALE GENOMIC DNA]</scope>
    <source>
        <strain evidence="3 4">ALG-7-W6</strain>
    </source>
</reference>
<proteinExistence type="predicted"/>
<feature type="region of interest" description="Disordered" evidence="1">
    <location>
        <begin position="681"/>
        <end position="700"/>
    </location>
</feature>
<gene>
    <name evidence="3" type="ORF">AYI68_g8280</name>
</gene>
<dbReference type="STRING" id="133383.A0A1R0GLE5"/>
<organism evidence="3 4">
    <name type="scientific">Smittium mucronatum</name>
    <dbReference type="NCBI Taxonomy" id="133383"/>
    <lineage>
        <taxon>Eukaryota</taxon>
        <taxon>Fungi</taxon>
        <taxon>Fungi incertae sedis</taxon>
        <taxon>Zoopagomycota</taxon>
        <taxon>Kickxellomycotina</taxon>
        <taxon>Harpellomycetes</taxon>
        <taxon>Harpellales</taxon>
        <taxon>Legeriomycetaceae</taxon>
        <taxon>Smittium</taxon>
    </lineage>
</organism>
<dbReference type="PANTHER" id="PTHR28125:SF3">
    <property type="entry name" value="TRANSCRIPTION REGULATOR RUA1 C-TERMINAL DOMAIN-CONTAINING PROTEIN"/>
    <property type="match status" value="1"/>
</dbReference>
<dbReference type="InterPro" id="IPR028012">
    <property type="entry name" value="Rua1_C"/>
</dbReference>
<name>A0A1R0GLE5_9FUNG</name>
<evidence type="ECO:0000256" key="1">
    <source>
        <dbReference type="SAM" id="MobiDB-lite"/>
    </source>
</evidence>
<evidence type="ECO:0000313" key="4">
    <source>
        <dbReference type="Proteomes" id="UP000187455"/>
    </source>
</evidence>
<dbReference type="Proteomes" id="UP000187455">
    <property type="component" value="Unassembled WGS sequence"/>
</dbReference>
<feature type="compositionally biased region" description="Polar residues" evidence="1">
    <location>
        <begin position="687"/>
        <end position="700"/>
    </location>
</feature>
<keyword evidence="4" id="KW-1185">Reference proteome</keyword>
<sequence>MDVSIFQTSELKKFQTSAEVAHIEPNLDGSQNFLFNPSEFSSTNQHTLNESSVLKKQGLLSDLRVLNKLILDIQQTKDYSNSEVFFQQPEYISSYQDNHVSSYFNSLSSLPFDASQNIFHQSGREMTKSKSYVAGSKRKASDDIFSSYNYSSFPLGTKCFSKPSTSDQSAFYSYLNDQSLPKMQTEVFPTITDLLRESSNHSYTSQQPPQLKSSQTNYQIQNDLFNSEFFLNNTAPHQYNNVPIKSMSSADCLFQDLGFNNITHQQNSGNIFPTSEYVFEKHQPSNYVGILGNSALDSFPFPQDDSHMNHKNNIMNSGLQQYMNPTPYQTKIDRRYSLDNVIGNNYIPRVPNIPGVTASPKLSNRRLSAPELMSNSKDINLIPRRQKLRFPDDLYTPTWVRNTGQLKEGFCDTCSPGKWMQLKNSAYWYHKQFLHGVSSISGQPFTRPLKINQIDNDTFEGLCHQCMKWIVVATAKRQNSVLWYRHAHKCHVYTKPKVGKLELTNENKREMDEHIEPSNHNEKRIRESLELIDNNNQGSLGILDSDILNSFESDTRKSIESNPIHETENKGLNISEVAGQISVFPPLSEYSLLESFQKENKMSRTSTQVGENIVQGGDNELCGEKGMGDDSYKSEYLNINDPYLSFEYVCRQTADIVGEYNMFNSGLNGCRDIKSEADFGGSHKSETGNSCNSTQGANSI</sequence>
<evidence type="ECO:0000313" key="3">
    <source>
        <dbReference type="EMBL" id="OLY77690.1"/>
    </source>
</evidence>
<accession>A0A1R0GLE5</accession>
<dbReference type="PANTHER" id="PTHR28125">
    <property type="entry name" value="MEIOTIC EXPRESSION UP-REGULATED PROTEIN 26"/>
    <property type="match status" value="1"/>
</dbReference>
<feature type="domain" description="Transcription regulator Rua1 C-terminal" evidence="2">
    <location>
        <begin position="392"/>
        <end position="491"/>
    </location>
</feature>
<protein>
    <submittedName>
        <fullName evidence="3">Meiotic expression up-regulated protein 26</fullName>
    </submittedName>
</protein>
<dbReference type="AlphaFoldDB" id="A0A1R0GLE5"/>